<protein>
    <recommendedName>
        <fullName evidence="6">Peptidyl-prolyl cis-trans isomerase</fullName>
        <ecNumber evidence="6">5.2.1.8</ecNumber>
    </recommendedName>
</protein>
<keyword evidence="3 5" id="KW-0697">Rotamase</keyword>
<keyword evidence="4 5" id="KW-0413">Isomerase</keyword>
<reference evidence="10 11" key="1">
    <citation type="submission" date="2016-12" db="EMBL/GenBank/DDBJ databases">
        <title>The draft genome sequence of Actinophytocola xinjiangensis.</title>
        <authorList>
            <person name="Wang W."/>
            <person name="Yuan L."/>
        </authorList>
    </citation>
    <scope>NUCLEOTIDE SEQUENCE [LARGE SCALE GENOMIC DNA]</scope>
    <source>
        <strain evidence="10 11">CGMCC 4.4663</strain>
    </source>
</reference>
<comment type="caution">
    <text evidence="10">The sequence shown here is derived from an EMBL/GenBank/DDBJ whole genome shotgun (WGS) entry which is preliminary data.</text>
</comment>
<evidence type="ECO:0000256" key="5">
    <source>
        <dbReference type="PROSITE-ProRule" id="PRU00277"/>
    </source>
</evidence>
<dbReference type="Gene3D" id="3.10.50.40">
    <property type="match status" value="1"/>
</dbReference>
<dbReference type="EMBL" id="MSIF01000001">
    <property type="protein sequence ID" value="OLF13767.1"/>
    <property type="molecule type" value="Genomic_DNA"/>
</dbReference>
<dbReference type="InterPro" id="IPR046357">
    <property type="entry name" value="PPIase_dom_sf"/>
</dbReference>
<evidence type="ECO:0000256" key="3">
    <source>
        <dbReference type="ARBA" id="ARBA00023110"/>
    </source>
</evidence>
<evidence type="ECO:0000256" key="8">
    <source>
        <dbReference type="SAM" id="SignalP"/>
    </source>
</evidence>
<comment type="similarity">
    <text evidence="2 6">Belongs to the FKBP-type PPIase family.</text>
</comment>
<evidence type="ECO:0000256" key="2">
    <source>
        <dbReference type="ARBA" id="ARBA00006577"/>
    </source>
</evidence>
<dbReference type="AlphaFoldDB" id="A0A7Z0WRZ8"/>
<gene>
    <name evidence="10" type="ORF">BLA60_00775</name>
</gene>
<dbReference type="PROSITE" id="PS51257">
    <property type="entry name" value="PROKAR_LIPOPROTEIN"/>
    <property type="match status" value="1"/>
</dbReference>
<organism evidence="10 11">
    <name type="scientific">Actinophytocola xinjiangensis</name>
    <dbReference type="NCBI Taxonomy" id="485602"/>
    <lineage>
        <taxon>Bacteria</taxon>
        <taxon>Bacillati</taxon>
        <taxon>Actinomycetota</taxon>
        <taxon>Actinomycetes</taxon>
        <taxon>Pseudonocardiales</taxon>
        <taxon>Pseudonocardiaceae</taxon>
    </lineage>
</organism>
<accession>A0A7Z0WRZ8</accession>
<dbReference type="PROSITE" id="PS50059">
    <property type="entry name" value="FKBP_PPIASE"/>
    <property type="match status" value="1"/>
</dbReference>
<dbReference type="PANTHER" id="PTHR43811">
    <property type="entry name" value="FKBP-TYPE PEPTIDYL-PROLYL CIS-TRANS ISOMERASE FKPA"/>
    <property type="match status" value="1"/>
</dbReference>
<evidence type="ECO:0000313" key="10">
    <source>
        <dbReference type="EMBL" id="OLF13767.1"/>
    </source>
</evidence>
<evidence type="ECO:0000259" key="9">
    <source>
        <dbReference type="PROSITE" id="PS50059"/>
    </source>
</evidence>
<dbReference type="RefSeq" id="WP_075130715.1">
    <property type="nucleotide sequence ID" value="NZ_MSIF01000001.1"/>
</dbReference>
<dbReference type="OrthoDB" id="25996at2"/>
<dbReference type="EC" id="5.2.1.8" evidence="6"/>
<evidence type="ECO:0000256" key="7">
    <source>
        <dbReference type="SAM" id="MobiDB-lite"/>
    </source>
</evidence>
<dbReference type="InterPro" id="IPR001179">
    <property type="entry name" value="PPIase_FKBP_dom"/>
</dbReference>
<keyword evidence="8" id="KW-0732">Signal</keyword>
<feature type="signal peptide" evidence="8">
    <location>
        <begin position="1"/>
        <end position="23"/>
    </location>
</feature>
<feature type="chain" id="PRO_5039432012" description="Peptidyl-prolyl cis-trans isomerase" evidence="8">
    <location>
        <begin position="24"/>
        <end position="202"/>
    </location>
</feature>
<sequence length="202" mass="20806">MRNVSKLLIVVAAAALAVTGCTASEQASDEPPGADTQSFAPPSEPEPSEVEPTEPADSGDAGGPACTAADITVEGAAGEKPTITLPDTCSPPTELVIEDLTPGTGAEVTEGSTVQTNYLLMTWSDRQIVDNSYDRGQPFPVENVGSAPVIPGWNEGMIGIKQGGRRLLIIPPELGYGPQGQPPVQPNETLVFVVDAVEVTGA</sequence>
<evidence type="ECO:0000313" key="11">
    <source>
        <dbReference type="Proteomes" id="UP000185696"/>
    </source>
</evidence>
<dbReference type="Proteomes" id="UP000185696">
    <property type="component" value="Unassembled WGS sequence"/>
</dbReference>
<dbReference type="PANTHER" id="PTHR43811:SF19">
    <property type="entry name" value="39 KDA FK506-BINDING NUCLEAR PROTEIN"/>
    <property type="match status" value="1"/>
</dbReference>
<dbReference type="GO" id="GO:0003755">
    <property type="term" value="F:peptidyl-prolyl cis-trans isomerase activity"/>
    <property type="evidence" value="ECO:0007669"/>
    <property type="project" value="UniProtKB-UniRule"/>
</dbReference>
<keyword evidence="11" id="KW-1185">Reference proteome</keyword>
<evidence type="ECO:0000256" key="6">
    <source>
        <dbReference type="RuleBase" id="RU003915"/>
    </source>
</evidence>
<feature type="region of interest" description="Disordered" evidence="7">
    <location>
        <begin position="23"/>
        <end position="67"/>
    </location>
</feature>
<comment type="catalytic activity">
    <reaction evidence="1 5 6">
        <text>[protein]-peptidylproline (omega=180) = [protein]-peptidylproline (omega=0)</text>
        <dbReference type="Rhea" id="RHEA:16237"/>
        <dbReference type="Rhea" id="RHEA-COMP:10747"/>
        <dbReference type="Rhea" id="RHEA-COMP:10748"/>
        <dbReference type="ChEBI" id="CHEBI:83833"/>
        <dbReference type="ChEBI" id="CHEBI:83834"/>
        <dbReference type="EC" id="5.2.1.8"/>
    </reaction>
</comment>
<name>A0A7Z0WRZ8_9PSEU</name>
<dbReference type="SUPFAM" id="SSF54534">
    <property type="entry name" value="FKBP-like"/>
    <property type="match status" value="1"/>
</dbReference>
<feature type="domain" description="PPIase FKBP-type" evidence="9">
    <location>
        <begin position="111"/>
        <end position="200"/>
    </location>
</feature>
<dbReference type="Pfam" id="PF00254">
    <property type="entry name" value="FKBP_C"/>
    <property type="match status" value="1"/>
</dbReference>
<evidence type="ECO:0000256" key="4">
    <source>
        <dbReference type="ARBA" id="ARBA00023235"/>
    </source>
</evidence>
<evidence type="ECO:0000256" key="1">
    <source>
        <dbReference type="ARBA" id="ARBA00000971"/>
    </source>
</evidence>
<proteinExistence type="inferred from homology"/>